<evidence type="ECO:0000256" key="1">
    <source>
        <dbReference type="SAM" id="MobiDB-lite"/>
    </source>
</evidence>
<dbReference type="Gene3D" id="3.90.550.20">
    <property type="match status" value="1"/>
</dbReference>
<gene>
    <name evidence="2" type="ORF">AK812_SmicGene26189</name>
</gene>
<evidence type="ECO:0000313" key="2">
    <source>
        <dbReference type="EMBL" id="OLP92031.1"/>
    </source>
</evidence>
<name>A0A1Q9DA39_SYMMI</name>
<dbReference type="EMBL" id="LSRX01000637">
    <property type="protein sequence ID" value="OLP92031.1"/>
    <property type="molecule type" value="Genomic_DNA"/>
</dbReference>
<feature type="region of interest" description="Disordered" evidence="1">
    <location>
        <begin position="1"/>
        <end position="129"/>
    </location>
</feature>
<dbReference type="Proteomes" id="UP000186817">
    <property type="component" value="Unassembled WGS sequence"/>
</dbReference>
<evidence type="ECO:0000313" key="3">
    <source>
        <dbReference type="Proteomes" id="UP000186817"/>
    </source>
</evidence>
<dbReference type="OrthoDB" id="10370162at2759"/>
<sequence>MAASLSDDDLESVPTPWPVATATAEDSDDDTFQATGTTASQDEGDSDADTPAANAWDHASAVAPTWPSPFGFPTHSSSQGKEDLEDGSNHANTGHPQFLSTHAVHDGCNPAHPAAQPSEVTAGHDSCQHLPPHSNWPRIALAATMESQVVRRAAVKTLAWCIAGRDDGLPANLSLAELASLRQAMGDASRPCGTPPGSGALFFRGVRLGRYRDVKERVIEGFPGGVTSGCLLLSLPAWSFTKVGWSAMETLAASWAHDRLVAVRSQCRALAVDTYALMAKCGGVWLDIKSWWEKPEYHLQKFSPLRPLVLGGWGWANQAEEIPEDPFKRGEVQNWNLVSAPGHPVWDAVLKAVAANVQQELANQGSNQPPMTGKQNVLRLTGPIMLSRVLYPMLVGYPHLLLKNSSEFGFVYDRWGQHQKKQGRLGLNYSKLKKVPIVRDPKCRRSVLTLVSSSPLDGPYEVPRAVTQSSSSARG</sequence>
<feature type="compositionally biased region" description="Polar residues" evidence="1">
    <location>
        <begin position="89"/>
        <end position="100"/>
    </location>
</feature>
<comment type="caution">
    <text evidence="2">The sequence shown here is derived from an EMBL/GenBank/DDBJ whole genome shotgun (WGS) entry which is preliminary data.</text>
</comment>
<keyword evidence="3" id="KW-1185">Reference proteome</keyword>
<feature type="compositionally biased region" description="Polar residues" evidence="1">
    <location>
        <begin position="32"/>
        <end position="41"/>
    </location>
</feature>
<organism evidence="2 3">
    <name type="scientific">Symbiodinium microadriaticum</name>
    <name type="common">Dinoflagellate</name>
    <name type="synonym">Zooxanthella microadriatica</name>
    <dbReference type="NCBI Taxonomy" id="2951"/>
    <lineage>
        <taxon>Eukaryota</taxon>
        <taxon>Sar</taxon>
        <taxon>Alveolata</taxon>
        <taxon>Dinophyceae</taxon>
        <taxon>Suessiales</taxon>
        <taxon>Symbiodiniaceae</taxon>
        <taxon>Symbiodinium</taxon>
    </lineage>
</organism>
<feature type="compositionally biased region" description="Acidic residues" evidence="1">
    <location>
        <begin position="1"/>
        <end position="11"/>
    </location>
</feature>
<protein>
    <submittedName>
        <fullName evidence="2">Uncharacterized protein</fullName>
    </submittedName>
</protein>
<reference evidence="2 3" key="1">
    <citation type="submission" date="2016-02" db="EMBL/GenBank/DDBJ databases">
        <title>Genome analysis of coral dinoflagellate symbionts highlights evolutionary adaptations to a symbiotic lifestyle.</title>
        <authorList>
            <person name="Aranda M."/>
            <person name="Li Y."/>
            <person name="Liew Y.J."/>
            <person name="Baumgarten S."/>
            <person name="Simakov O."/>
            <person name="Wilson M."/>
            <person name="Piel J."/>
            <person name="Ashoor H."/>
            <person name="Bougouffa S."/>
            <person name="Bajic V.B."/>
            <person name="Ryu T."/>
            <person name="Ravasi T."/>
            <person name="Bayer T."/>
            <person name="Micklem G."/>
            <person name="Kim H."/>
            <person name="Bhak J."/>
            <person name="Lajeunesse T.C."/>
            <person name="Voolstra C.R."/>
        </authorList>
    </citation>
    <scope>NUCLEOTIDE SEQUENCE [LARGE SCALE GENOMIC DNA]</scope>
    <source>
        <strain evidence="2 3">CCMP2467</strain>
    </source>
</reference>
<accession>A0A1Q9DA39</accession>
<proteinExistence type="predicted"/>
<dbReference type="AlphaFoldDB" id="A0A1Q9DA39"/>